<sequence length="287" mass="31929">MKLIATDLDGTLLNEEGKVSQKNAEAIKKATDFGIQVVVATGRSYEAASKPLQEVGITAPVICLNGANTYSKNKELLREAPLGRETAKDVQKHCEEENIYFELFTNEGVYSTSREKFIQVMIDILKSANPDMTEDEIRVGAEHRFQNEEVQFIDHYATLFERDDLTVYKILAFSLDDKKLKDLFINLDVNPDLAITSSGEVNLEFNHPDAQKGIALEALAKSMGINMDEVMTLGDNFNDVSMLTMAGRGVAMGNAVEEIKALCKYTTKSNEEHGVAYAIEEMLKDLE</sequence>
<dbReference type="RefSeq" id="WP_379562571.1">
    <property type="nucleotide sequence ID" value="NZ_JBHUMX010000040.1"/>
</dbReference>
<dbReference type="EC" id="3.1.3.-" evidence="1"/>
<comment type="caution">
    <text evidence="1">The sequence shown here is derived from an EMBL/GenBank/DDBJ whole genome shotgun (WGS) entry which is preliminary data.</text>
</comment>
<name>A0ABW5Q2A3_9BACI</name>
<reference evidence="2" key="1">
    <citation type="journal article" date="2019" name="Int. J. Syst. Evol. Microbiol.">
        <title>The Global Catalogue of Microorganisms (GCM) 10K type strain sequencing project: providing services to taxonomists for standard genome sequencing and annotation.</title>
        <authorList>
            <consortium name="The Broad Institute Genomics Platform"/>
            <consortium name="The Broad Institute Genome Sequencing Center for Infectious Disease"/>
            <person name="Wu L."/>
            <person name="Ma J."/>
        </authorList>
    </citation>
    <scope>NUCLEOTIDE SEQUENCE [LARGE SCALE GENOMIC DNA]</scope>
    <source>
        <strain evidence="2">TISTR 1858</strain>
    </source>
</reference>
<dbReference type="InterPro" id="IPR023214">
    <property type="entry name" value="HAD_sf"/>
</dbReference>
<dbReference type="Proteomes" id="UP001597451">
    <property type="component" value="Unassembled WGS sequence"/>
</dbReference>
<dbReference type="Pfam" id="PF08282">
    <property type="entry name" value="Hydrolase_3"/>
    <property type="match status" value="1"/>
</dbReference>
<keyword evidence="1" id="KW-0378">Hydrolase</keyword>
<organism evidence="1 2">
    <name type="scientific">Oceanobacillus kapialis</name>
    <dbReference type="NCBI Taxonomy" id="481353"/>
    <lineage>
        <taxon>Bacteria</taxon>
        <taxon>Bacillati</taxon>
        <taxon>Bacillota</taxon>
        <taxon>Bacilli</taxon>
        <taxon>Bacillales</taxon>
        <taxon>Bacillaceae</taxon>
        <taxon>Oceanobacillus</taxon>
    </lineage>
</organism>
<dbReference type="SFLD" id="SFLDS00003">
    <property type="entry name" value="Haloacid_Dehalogenase"/>
    <property type="match status" value="1"/>
</dbReference>
<evidence type="ECO:0000313" key="2">
    <source>
        <dbReference type="Proteomes" id="UP001597451"/>
    </source>
</evidence>
<dbReference type="NCBIfam" id="TIGR01484">
    <property type="entry name" value="HAD-SF-IIB"/>
    <property type="match status" value="1"/>
</dbReference>
<dbReference type="SFLD" id="SFLDG01144">
    <property type="entry name" value="C2.B.4:_PGP_Like"/>
    <property type="match status" value="1"/>
</dbReference>
<dbReference type="Gene3D" id="3.30.1240.10">
    <property type="match status" value="1"/>
</dbReference>
<evidence type="ECO:0000313" key="1">
    <source>
        <dbReference type="EMBL" id="MFD2629782.1"/>
    </source>
</evidence>
<dbReference type="PROSITE" id="PS01229">
    <property type="entry name" value="COF_2"/>
    <property type="match status" value="1"/>
</dbReference>
<dbReference type="InterPro" id="IPR006379">
    <property type="entry name" value="HAD-SF_hydro_IIB"/>
</dbReference>
<proteinExistence type="predicted"/>
<dbReference type="CDD" id="cd07516">
    <property type="entry name" value="HAD_Pase"/>
    <property type="match status" value="1"/>
</dbReference>
<dbReference type="PROSITE" id="PS01228">
    <property type="entry name" value="COF_1"/>
    <property type="match status" value="1"/>
</dbReference>
<dbReference type="PANTHER" id="PTHR10000">
    <property type="entry name" value="PHOSPHOSERINE PHOSPHATASE"/>
    <property type="match status" value="1"/>
</dbReference>
<keyword evidence="2" id="KW-1185">Reference proteome</keyword>
<dbReference type="PANTHER" id="PTHR10000:SF55">
    <property type="entry name" value="5-AMINO-6-(5-PHOSPHO-D-RIBITYLAMINO)URACIL PHOSPHATASE YCSE"/>
    <property type="match status" value="1"/>
</dbReference>
<accession>A0ABW5Q2A3</accession>
<dbReference type="InterPro" id="IPR036412">
    <property type="entry name" value="HAD-like_sf"/>
</dbReference>
<dbReference type="GO" id="GO:0016787">
    <property type="term" value="F:hydrolase activity"/>
    <property type="evidence" value="ECO:0007669"/>
    <property type="project" value="UniProtKB-KW"/>
</dbReference>
<dbReference type="EMBL" id="JBHUMX010000040">
    <property type="protein sequence ID" value="MFD2629782.1"/>
    <property type="molecule type" value="Genomic_DNA"/>
</dbReference>
<dbReference type="NCBIfam" id="TIGR00099">
    <property type="entry name" value="Cof-subfamily"/>
    <property type="match status" value="1"/>
</dbReference>
<dbReference type="SFLD" id="SFLDG01140">
    <property type="entry name" value="C2.B:_Phosphomannomutase_and_P"/>
    <property type="match status" value="1"/>
</dbReference>
<protein>
    <submittedName>
        <fullName evidence="1">Cof-type HAD-IIB family hydrolase</fullName>
        <ecNumber evidence="1">3.1.3.-</ecNumber>
    </submittedName>
</protein>
<dbReference type="SUPFAM" id="SSF56784">
    <property type="entry name" value="HAD-like"/>
    <property type="match status" value="1"/>
</dbReference>
<dbReference type="Gene3D" id="3.40.50.1000">
    <property type="entry name" value="HAD superfamily/HAD-like"/>
    <property type="match status" value="1"/>
</dbReference>
<dbReference type="InterPro" id="IPR000150">
    <property type="entry name" value="Cof"/>
</dbReference>
<gene>
    <name evidence="1" type="ORF">ACFSUN_13425</name>
</gene>